<dbReference type="RefSeq" id="WP_087074272.1">
    <property type="nucleotide sequence ID" value="NZ_CP020809.1"/>
</dbReference>
<evidence type="ECO:0000256" key="7">
    <source>
        <dbReference type="SAM" id="MobiDB-lite"/>
    </source>
</evidence>
<dbReference type="EMBL" id="CP020809">
    <property type="protein sequence ID" value="ART68228.1"/>
    <property type="molecule type" value="Genomic_DNA"/>
</dbReference>
<keyword evidence="4" id="KW-0812">Transmembrane</keyword>
<sequence length="142" mass="14500">MPVSRRCILLPAAIAAVALTFTAAGCQKSADEAKPTPEAPASTPAEAPESTPSQSPAAAADATVLFEVTGSGTAITIDTDPTTDRVYDAPLPWQRTITVGPDVQLLQVVAVGADNAGCRITLNGQVVTEQPAGSAHCTYTRP</sequence>
<dbReference type="KEGG" id="mdx:BTO20_06190"/>
<evidence type="ECO:0000256" key="1">
    <source>
        <dbReference type="ARBA" id="ARBA00004236"/>
    </source>
</evidence>
<evidence type="ECO:0000256" key="6">
    <source>
        <dbReference type="ARBA" id="ARBA00023136"/>
    </source>
</evidence>
<evidence type="ECO:0000313" key="10">
    <source>
        <dbReference type="Proteomes" id="UP000195331"/>
    </source>
</evidence>
<evidence type="ECO:0000256" key="3">
    <source>
        <dbReference type="ARBA" id="ARBA00022475"/>
    </source>
</evidence>
<evidence type="ECO:0008006" key="11">
    <source>
        <dbReference type="Google" id="ProtNLM"/>
    </source>
</evidence>
<keyword evidence="10" id="KW-1185">Reference proteome</keyword>
<organism evidence="9 10">
    <name type="scientific">Mycobacterium dioxanotrophicus</name>
    <dbReference type="NCBI Taxonomy" id="482462"/>
    <lineage>
        <taxon>Bacteria</taxon>
        <taxon>Bacillati</taxon>
        <taxon>Actinomycetota</taxon>
        <taxon>Actinomycetes</taxon>
        <taxon>Mycobacteriales</taxon>
        <taxon>Mycobacteriaceae</taxon>
        <taxon>Mycobacterium</taxon>
    </lineage>
</organism>
<feature type="compositionally biased region" description="Low complexity" evidence="7">
    <location>
        <begin position="39"/>
        <end position="53"/>
    </location>
</feature>
<comment type="subcellular location">
    <subcellularLocation>
        <location evidence="1">Cell membrane</location>
    </subcellularLocation>
</comment>
<feature type="signal peptide" evidence="8">
    <location>
        <begin position="1"/>
        <end position="23"/>
    </location>
</feature>
<feature type="region of interest" description="Disordered" evidence="7">
    <location>
        <begin position="30"/>
        <end position="60"/>
    </location>
</feature>
<protein>
    <recommendedName>
        <fullName evidence="11">MmpS family membrane protein</fullName>
    </recommendedName>
</protein>
<evidence type="ECO:0000256" key="5">
    <source>
        <dbReference type="ARBA" id="ARBA00022989"/>
    </source>
</evidence>
<keyword evidence="5" id="KW-1133">Transmembrane helix</keyword>
<dbReference type="PROSITE" id="PS51257">
    <property type="entry name" value="PROKAR_LIPOPROTEIN"/>
    <property type="match status" value="1"/>
</dbReference>
<keyword evidence="8" id="KW-0732">Signal</keyword>
<dbReference type="OrthoDB" id="4548672at2"/>
<name>A0A1Y0BZ94_9MYCO</name>
<feature type="chain" id="PRO_5039704918" description="MmpS family membrane protein" evidence="8">
    <location>
        <begin position="24"/>
        <end position="142"/>
    </location>
</feature>
<evidence type="ECO:0000313" key="9">
    <source>
        <dbReference type="EMBL" id="ART68228.1"/>
    </source>
</evidence>
<dbReference type="InterPro" id="IPR008693">
    <property type="entry name" value="MmpS"/>
</dbReference>
<comment type="similarity">
    <text evidence="2">Belongs to the MmpS family.</text>
</comment>
<keyword evidence="6" id="KW-0472">Membrane</keyword>
<evidence type="ECO:0000256" key="2">
    <source>
        <dbReference type="ARBA" id="ARBA00007531"/>
    </source>
</evidence>
<accession>A0A1Y0BZ94</accession>
<dbReference type="InterPro" id="IPR038468">
    <property type="entry name" value="MmpS_C"/>
</dbReference>
<dbReference type="GO" id="GO:0005886">
    <property type="term" value="C:plasma membrane"/>
    <property type="evidence" value="ECO:0007669"/>
    <property type="project" value="UniProtKB-SubCell"/>
</dbReference>
<keyword evidence="3" id="KW-1003">Cell membrane</keyword>
<dbReference type="Gene3D" id="2.60.40.2880">
    <property type="entry name" value="MmpS1-5, C-terminal soluble domain"/>
    <property type="match status" value="1"/>
</dbReference>
<dbReference type="Proteomes" id="UP000195331">
    <property type="component" value="Chromosome"/>
</dbReference>
<proteinExistence type="inferred from homology"/>
<reference evidence="9 10" key="1">
    <citation type="submission" date="2017-04" db="EMBL/GenBank/DDBJ databases">
        <title>Whole Genome Sequence of 1,4-Dioxane Degrading Bacterium Mycobacterium dioxanotrophicus PH-06.</title>
        <authorList>
            <person name="He Y."/>
        </authorList>
    </citation>
    <scope>NUCLEOTIDE SEQUENCE [LARGE SCALE GENOMIC DNA]</scope>
    <source>
        <strain evidence="9 10">PH-06</strain>
    </source>
</reference>
<gene>
    <name evidence="9" type="ORF">BTO20_06190</name>
</gene>
<evidence type="ECO:0000256" key="4">
    <source>
        <dbReference type="ARBA" id="ARBA00022692"/>
    </source>
</evidence>
<dbReference type="Pfam" id="PF05423">
    <property type="entry name" value="Mycobact_memb"/>
    <property type="match status" value="1"/>
</dbReference>
<dbReference type="AlphaFoldDB" id="A0A1Y0BZ94"/>
<evidence type="ECO:0000256" key="8">
    <source>
        <dbReference type="SAM" id="SignalP"/>
    </source>
</evidence>